<dbReference type="EMBL" id="BMFD01000001">
    <property type="protein sequence ID" value="GGC25903.1"/>
    <property type="molecule type" value="Genomic_DNA"/>
</dbReference>
<reference evidence="3" key="1">
    <citation type="journal article" date="2019" name="Int. J. Syst. Evol. Microbiol.">
        <title>The Global Catalogue of Microorganisms (GCM) 10K type strain sequencing project: providing services to taxonomists for standard genome sequencing and annotation.</title>
        <authorList>
            <consortium name="The Broad Institute Genomics Platform"/>
            <consortium name="The Broad Institute Genome Sequencing Center for Infectious Disease"/>
            <person name="Wu L."/>
            <person name="Ma J."/>
        </authorList>
    </citation>
    <scope>NUCLEOTIDE SEQUENCE [LARGE SCALE GENOMIC DNA]</scope>
    <source>
        <strain evidence="3">CGMCC 1.12479</strain>
    </source>
</reference>
<dbReference type="CDD" id="cd00077">
    <property type="entry name" value="HDc"/>
    <property type="match status" value="1"/>
</dbReference>
<dbReference type="Pfam" id="PF01966">
    <property type="entry name" value="HD"/>
    <property type="match status" value="1"/>
</dbReference>
<dbReference type="InterPro" id="IPR003607">
    <property type="entry name" value="HD/PDEase_dom"/>
</dbReference>
<comment type="caution">
    <text evidence="2">The sequence shown here is derived from an EMBL/GenBank/DDBJ whole genome shotgun (WGS) entry which is preliminary data.</text>
</comment>
<gene>
    <name evidence="2" type="ORF">GCM10010993_01240</name>
</gene>
<proteinExistence type="predicted"/>
<dbReference type="RefSeq" id="WP_188438568.1">
    <property type="nucleotide sequence ID" value="NZ_BMFD01000001.1"/>
</dbReference>
<protein>
    <recommendedName>
        <fullName evidence="1">HD domain-containing protein</fullName>
    </recommendedName>
</protein>
<dbReference type="InterPro" id="IPR006674">
    <property type="entry name" value="HD_domain"/>
</dbReference>
<dbReference type="Gene3D" id="1.10.3210.10">
    <property type="entry name" value="Hypothetical protein af1432"/>
    <property type="match status" value="1"/>
</dbReference>
<name>A0ABQ1LKI1_9BACT</name>
<evidence type="ECO:0000313" key="2">
    <source>
        <dbReference type="EMBL" id="GGC25903.1"/>
    </source>
</evidence>
<feature type="domain" description="HD" evidence="1">
    <location>
        <begin position="29"/>
        <end position="123"/>
    </location>
</feature>
<accession>A0ABQ1LKI1</accession>
<sequence length="193" mass="22824">MKNLEVLFKEKLDKLEKNTPLYLRYHNVHHTKHVLNSVEYIAKSENIEEKSLTLLKIAVLFHDLGFLIQRDGHEEISCQEAKRDLPAFDLDEDEVEIICGMIRATKTPQQPKNHLEMIVADADLEYLGTDLFELGSKLLFKEMKYFIPLLTEEEWRLMKIDFLESHHYHTDYCKKNRQPQKELNLKKLKEGSL</sequence>
<organism evidence="2 3">
    <name type="scientific">Belliella aquatica</name>
    <dbReference type="NCBI Taxonomy" id="1323734"/>
    <lineage>
        <taxon>Bacteria</taxon>
        <taxon>Pseudomonadati</taxon>
        <taxon>Bacteroidota</taxon>
        <taxon>Cytophagia</taxon>
        <taxon>Cytophagales</taxon>
        <taxon>Cyclobacteriaceae</taxon>
        <taxon>Belliella</taxon>
    </lineage>
</organism>
<evidence type="ECO:0000313" key="3">
    <source>
        <dbReference type="Proteomes" id="UP000635885"/>
    </source>
</evidence>
<dbReference type="SUPFAM" id="SSF109604">
    <property type="entry name" value="HD-domain/PDEase-like"/>
    <property type="match status" value="1"/>
</dbReference>
<dbReference type="Proteomes" id="UP000635885">
    <property type="component" value="Unassembled WGS sequence"/>
</dbReference>
<keyword evidence="3" id="KW-1185">Reference proteome</keyword>
<evidence type="ECO:0000259" key="1">
    <source>
        <dbReference type="Pfam" id="PF01966"/>
    </source>
</evidence>